<feature type="signal peptide" evidence="2">
    <location>
        <begin position="1"/>
        <end position="47"/>
    </location>
</feature>
<reference evidence="3 4" key="1">
    <citation type="submission" date="2018-12" db="EMBL/GenBank/DDBJ databases">
        <authorList>
            <person name="Li K."/>
        </authorList>
    </citation>
    <scope>NUCLEOTIDE SEQUENCE [LARGE SCALE GENOMIC DNA]</scope>
    <source>
        <strain evidence="4">CR22</strain>
    </source>
</reference>
<feature type="compositionally biased region" description="Polar residues" evidence="1">
    <location>
        <begin position="422"/>
        <end position="436"/>
    </location>
</feature>
<accession>A0A3S9IEB0</accession>
<dbReference type="InterPro" id="IPR023346">
    <property type="entry name" value="Lysozyme-like_dom_sf"/>
</dbReference>
<dbReference type="AlphaFoldDB" id="A0A3S9IEB0"/>
<feature type="region of interest" description="Disordered" evidence="1">
    <location>
        <begin position="396"/>
        <end position="436"/>
    </location>
</feature>
<dbReference type="Gene3D" id="1.10.530.10">
    <property type="match status" value="1"/>
</dbReference>
<dbReference type="KEGG" id="saqu:EJC51_45445"/>
<gene>
    <name evidence="3" type="ORF">EJC51_45445</name>
</gene>
<evidence type="ECO:0000256" key="1">
    <source>
        <dbReference type="SAM" id="MobiDB-lite"/>
    </source>
</evidence>
<dbReference type="EMBL" id="CP034463">
    <property type="protein sequence ID" value="AZP22669.1"/>
    <property type="molecule type" value="Genomic_DNA"/>
</dbReference>
<feature type="chain" id="PRO_5038861770" description="Transglycosylase SLT domain-containing protein" evidence="2">
    <location>
        <begin position="48"/>
        <end position="1008"/>
    </location>
</feature>
<proteinExistence type="predicted"/>
<evidence type="ECO:0008006" key="5">
    <source>
        <dbReference type="Google" id="ProtNLM"/>
    </source>
</evidence>
<dbReference type="Proteomes" id="UP000280197">
    <property type="component" value="Chromosome"/>
</dbReference>
<feature type="compositionally biased region" description="Basic and acidic residues" evidence="1">
    <location>
        <begin position="7"/>
        <end position="19"/>
    </location>
</feature>
<keyword evidence="2" id="KW-0732">Signal</keyword>
<keyword evidence="4" id="KW-1185">Reference proteome</keyword>
<feature type="region of interest" description="Disordered" evidence="1">
    <location>
        <begin position="1"/>
        <end position="22"/>
    </location>
</feature>
<organism evidence="3 4">
    <name type="scientific">Streptomyces aquilus</name>
    <dbReference type="NCBI Taxonomy" id="2548456"/>
    <lineage>
        <taxon>Bacteria</taxon>
        <taxon>Bacillati</taxon>
        <taxon>Actinomycetota</taxon>
        <taxon>Actinomycetes</taxon>
        <taxon>Kitasatosporales</taxon>
        <taxon>Streptomycetaceae</taxon>
        <taxon>Streptomyces</taxon>
    </lineage>
</organism>
<evidence type="ECO:0000256" key="2">
    <source>
        <dbReference type="SAM" id="SignalP"/>
    </source>
</evidence>
<dbReference type="SUPFAM" id="SSF53955">
    <property type="entry name" value="Lysozyme-like"/>
    <property type="match status" value="1"/>
</dbReference>
<sequence length="1008" mass="105439">MALTRISRTERTARTDRTARTRRTARTAVLSCAALAAGLLPASGVTAAAATPAPATRSDGRLFTSPDRALGDGWRTSSDRAVVGTGDSAGFHILVADESQSFRYREVADLTEEGMDGIGPWTGYVCTTGSGRYAAAVYAPSMAANKPALMQHGAFAAVVDLATGRVTRSVTGVQLAYFSPGCGQSDTVTFTRSAVGDTAHGSTELFDVDAATGRTVQHATVKGQFTNPLPTVGGDFGVLNGRLVKAAADGTTSTLTKLPGRLFGLAPSAGGAVDVAVVSNGRDELHRWNGRKLTKLGTAPLGQLGLFPRRGGDLVAGKVSGIDSADAPGLVKEDAPGKPVAASRQGHLLTTSVASEELKGITSKIGATDGEGAGLIGLQALATASDTTATTQVTTEATAADTTDDTEPDVDGQPEKDALAQSGITPSDPNPQSHYSNCLVKRNNVHAQALQPSPNMVEWAVDQAVHGDLNITRPSNYLGTGSAAYNPQSLFPRVALTGGGTVPAQVMLGILAQESNFKQASWHSVPGDGGNPLLGDYYGNGDSIHYYPNGGAADCGYGIAQVTTGMNEAKPNPYEPTEAYAIATDYAANIAAGVQILSQTWNQLKSQGMNVNTGNPAYIENWFMALWGYNSGVYTDSSQNGGHTGLGWFNNPANPDYPADRAPFLRDSYDDASHPADWPYEEKIMGWIETPQLTYNSQPSYALPQFPTGGTSPAGKLNLNLNYRAYCDSSNNCDPGAASGSDPCPAENETCWFHGSVNWGAGQDSTDGSSENLVHALGSSEPALKRQYDAGPCNNAPAGLLVDDLPDPDDNTQGCTESQSAEGKFTLQLGDNFTYDRSDGTWRATGDIAPIDLHQLGAGYDGHAWFTHGYAGGTGSAANLWHKVTATWTPNPSLMSESGTTGLLYDIFVHLPNHGAQAIVPYTVHVGMNTAGVAATRTCSVNQATRSNGKDVWVELGTVRMWQGGNLQADNTSRSDYTGDLDVAYDAVVFSATTTASGTGICFHDAMP</sequence>
<feature type="compositionally biased region" description="Acidic residues" evidence="1">
    <location>
        <begin position="402"/>
        <end position="412"/>
    </location>
</feature>
<dbReference type="RefSeq" id="WP_126276470.1">
    <property type="nucleotide sequence ID" value="NZ_CP034463.1"/>
</dbReference>
<evidence type="ECO:0000313" key="4">
    <source>
        <dbReference type="Proteomes" id="UP000280197"/>
    </source>
</evidence>
<evidence type="ECO:0000313" key="3">
    <source>
        <dbReference type="EMBL" id="AZP22669.1"/>
    </source>
</evidence>
<protein>
    <recommendedName>
        <fullName evidence="5">Transglycosylase SLT domain-containing protein</fullName>
    </recommendedName>
</protein>
<name>A0A3S9IEB0_9ACTN</name>